<evidence type="ECO:0000313" key="3">
    <source>
        <dbReference type="Proteomes" id="UP000257109"/>
    </source>
</evidence>
<dbReference type="EMBL" id="QJKJ01009278">
    <property type="protein sequence ID" value="RDX77097.1"/>
    <property type="molecule type" value="Genomic_DNA"/>
</dbReference>
<dbReference type="Proteomes" id="UP000257109">
    <property type="component" value="Unassembled WGS sequence"/>
</dbReference>
<dbReference type="InterPro" id="IPR043502">
    <property type="entry name" value="DNA/RNA_pol_sf"/>
</dbReference>
<keyword evidence="3" id="KW-1185">Reference proteome</keyword>
<proteinExistence type="predicted"/>
<dbReference type="InterPro" id="IPR013103">
    <property type="entry name" value="RVT_2"/>
</dbReference>
<dbReference type="CDD" id="cd09272">
    <property type="entry name" value="RNase_HI_RT_Ty1"/>
    <property type="match status" value="1"/>
</dbReference>
<dbReference type="PANTHER" id="PTHR11439">
    <property type="entry name" value="GAG-POL-RELATED RETROTRANSPOSON"/>
    <property type="match status" value="1"/>
</dbReference>
<accession>A0A371FFL0</accession>
<feature type="non-terminal residue" evidence="2">
    <location>
        <position position="1"/>
    </location>
</feature>
<dbReference type="Pfam" id="PF07727">
    <property type="entry name" value="RVT_2"/>
    <property type="match status" value="2"/>
</dbReference>
<dbReference type="SUPFAM" id="SSF56672">
    <property type="entry name" value="DNA/RNA polymerases"/>
    <property type="match status" value="1"/>
</dbReference>
<dbReference type="OrthoDB" id="1738684at2759"/>
<evidence type="ECO:0000259" key="1">
    <source>
        <dbReference type="Pfam" id="PF07727"/>
    </source>
</evidence>
<reference evidence="2" key="1">
    <citation type="submission" date="2018-05" db="EMBL/GenBank/DDBJ databases">
        <title>Draft genome of Mucuna pruriens seed.</title>
        <authorList>
            <person name="Nnadi N.E."/>
            <person name="Vos R."/>
            <person name="Hasami M.H."/>
            <person name="Devisetty U.K."/>
            <person name="Aguiy J.C."/>
        </authorList>
    </citation>
    <scope>NUCLEOTIDE SEQUENCE [LARGE SCALE GENOMIC DNA]</scope>
    <source>
        <strain evidence="2">JCA_2017</strain>
    </source>
</reference>
<dbReference type="AlphaFoldDB" id="A0A371FFL0"/>
<comment type="caution">
    <text evidence="2">The sequence shown here is derived from an EMBL/GenBank/DDBJ whole genome shotgun (WGS) entry which is preliminary data.</text>
</comment>
<name>A0A371FFL0_MUCPR</name>
<sequence length="249" mass="28688">MEALENKTWELVSLPKGKKLVDCNWVYTVKVKANGSIERYKTRLVAKVSLKPMGFAPVAKIIIVRVILSLAANYGWELQQFDVKNAFLHEELEEEIYMEVTLVQTKSKRPHSTSEGVTVLLVYANDIIVTGDDWMEQQFLSQHLTKEFEIKTFGRLKYFLGIEVSHLKKAYTNADYAKSVIDRKSTTRYCTFLEGNLVTWRSKKHNAVARSSAEAEFRAMAQIKWDGPMKLYWDNKSAIKIAYNPVQHD</sequence>
<protein>
    <recommendedName>
        <fullName evidence="1">Reverse transcriptase Ty1/copia-type domain-containing protein</fullName>
    </recommendedName>
</protein>
<organism evidence="2 3">
    <name type="scientific">Mucuna pruriens</name>
    <name type="common">Velvet bean</name>
    <name type="synonym">Dolichos pruriens</name>
    <dbReference type="NCBI Taxonomy" id="157652"/>
    <lineage>
        <taxon>Eukaryota</taxon>
        <taxon>Viridiplantae</taxon>
        <taxon>Streptophyta</taxon>
        <taxon>Embryophyta</taxon>
        <taxon>Tracheophyta</taxon>
        <taxon>Spermatophyta</taxon>
        <taxon>Magnoliopsida</taxon>
        <taxon>eudicotyledons</taxon>
        <taxon>Gunneridae</taxon>
        <taxon>Pentapetalae</taxon>
        <taxon>rosids</taxon>
        <taxon>fabids</taxon>
        <taxon>Fabales</taxon>
        <taxon>Fabaceae</taxon>
        <taxon>Papilionoideae</taxon>
        <taxon>50 kb inversion clade</taxon>
        <taxon>NPAAA clade</taxon>
        <taxon>indigoferoid/millettioid clade</taxon>
        <taxon>Phaseoleae</taxon>
        <taxon>Mucuna</taxon>
    </lineage>
</organism>
<dbReference type="PANTHER" id="PTHR11439:SF440">
    <property type="entry name" value="INTEGRASE CATALYTIC DOMAIN-CONTAINING PROTEIN"/>
    <property type="match status" value="1"/>
</dbReference>
<feature type="domain" description="Reverse transcriptase Ty1/copia-type" evidence="1">
    <location>
        <begin position="6"/>
        <end position="99"/>
    </location>
</feature>
<evidence type="ECO:0000313" key="2">
    <source>
        <dbReference type="EMBL" id="RDX77097.1"/>
    </source>
</evidence>
<gene>
    <name evidence="2" type="ORF">CR513_42826</name>
</gene>
<feature type="domain" description="Reverse transcriptase Ty1/copia-type" evidence="1">
    <location>
        <begin position="117"/>
        <end position="187"/>
    </location>
</feature>